<dbReference type="EMBL" id="JAGTJR010000010">
    <property type="protein sequence ID" value="KAH7053219.1"/>
    <property type="molecule type" value="Genomic_DNA"/>
</dbReference>
<sequence>VYTYHCICAQLLFATTTPLPALPRRGAASSSNPDAASPLDRAHILPLPKQPPGADDADRHYALTLHVQPDRKPTIVQREDGLEKRWLQRCARCWCVVGYALDWGHWGAEGEGRSGPRGDVVYLVEGSCVGTGEM</sequence>
<name>A0ABQ8GH23_9PEZI</name>
<accession>A0ABQ8GH23</accession>
<dbReference type="Proteomes" id="UP000774617">
    <property type="component" value="Unassembled WGS sequence"/>
</dbReference>
<feature type="compositionally biased region" description="Low complexity" evidence="1">
    <location>
        <begin position="24"/>
        <end position="38"/>
    </location>
</feature>
<proteinExistence type="predicted"/>
<comment type="caution">
    <text evidence="3">The sequence shown here is derived from an EMBL/GenBank/DDBJ whole genome shotgun (WGS) entry which is preliminary data.</text>
</comment>
<reference evidence="3 4" key="1">
    <citation type="journal article" date="2021" name="Nat. Commun.">
        <title>Genetic determinants of endophytism in the Arabidopsis root mycobiome.</title>
        <authorList>
            <person name="Mesny F."/>
            <person name="Miyauchi S."/>
            <person name="Thiergart T."/>
            <person name="Pickel B."/>
            <person name="Atanasova L."/>
            <person name="Karlsson M."/>
            <person name="Huettel B."/>
            <person name="Barry K.W."/>
            <person name="Haridas S."/>
            <person name="Chen C."/>
            <person name="Bauer D."/>
            <person name="Andreopoulos W."/>
            <person name="Pangilinan J."/>
            <person name="LaButti K."/>
            <person name="Riley R."/>
            <person name="Lipzen A."/>
            <person name="Clum A."/>
            <person name="Drula E."/>
            <person name="Henrissat B."/>
            <person name="Kohler A."/>
            <person name="Grigoriev I.V."/>
            <person name="Martin F.M."/>
            <person name="Hacquard S."/>
        </authorList>
    </citation>
    <scope>NUCLEOTIDE SEQUENCE [LARGE SCALE GENOMIC DNA]</scope>
    <source>
        <strain evidence="3 4">MPI-SDFR-AT-0080</strain>
    </source>
</reference>
<evidence type="ECO:0000313" key="3">
    <source>
        <dbReference type="EMBL" id="KAH7053219.1"/>
    </source>
</evidence>
<protein>
    <recommendedName>
        <fullName evidence="2">STEEP1 domain-containing protein</fullName>
    </recommendedName>
</protein>
<gene>
    <name evidence="3" type="ORF">B0J12DRAFT_545277</name>
</gene>
<evidence type="ECO:0000259" key="2">
    <source>
        <dbReference type="Pfam" id="PF25809"/>
    </source>
</evidence>
<feature type="domain" description="STEEP1" evidence="2">
    <location>
        <begin position="2"/>
        <end position="129"/>
    </location>
</feature>
<keyword evidence="4" id="KW-1185">Reference proteome</keyword>
<organism evidence="3 4">
    <name type="scientific">Macrophomina phaseolina</name>
    <dbReference type="NCBI Taxonomy" id="35725"/>
    <lineage>
        <taxon>Eukaryota</taxon>
        <taxon>Fungi</taxon>
        <taxon>Dikarya</taxon>
        <taxon>Ascomycota</taxon>
        <taxon>Pezizomycotina</taxon>
        <taxon>Dothideomycetes</taxon>
        <taxon>Dothideomycetes incertae sedis</taxon>
        <taxon>Botryosphaeriales</taxon>
        <taxon>Botryosphaeriaceae</taxon>
        <taxon>Macrophomina</taxon>
    </lineage>
</organism>
<evidence type="ECO:0000313" key="4">
    <source>
        <dbReference type="Proteomes" id="UP000774617"/>
    </source>
</evidence>
<feature type="non-terminal residue" evidence="3">
    <location>
        <position position="1"/>
    </location>
</feature>
<feature type="region of interest" description="Disordered" evidence="1">
    <location>
        <begin position="24"/>
        <end position="55"/>
    </location>
</feature>
<evidence type="ECO:0000256" key="1">
    <source>
        <dbReference type="SAM" id="MobiDB-lite"/>
    </source>
</evidence>
<dbReference type="InterPro" id="IPR057965">
    <property type="entry name" value="STEEP1_dom"/>
</dbReference>
<dbReference type="Pfam" id="PF25809">
    <property type="entry name" value="STEEP1"/>
    <property type="match status" value="1"/>
</dbReference>
<feature type="non-terminal residue" evidence="3">
    <location>
        <position position="134"/>
    </location>
</feature>